<proteinExistence type="evidence at transcript level"/>
<organism evidence="1">
    <name type="scientific">Gladiolus grandiflorus</name>
    <dbReference type="NCBI Taxonomy" id="378406"/>
    <lineage>
        <taxon>Eukaryota</taxon>
        <taxon>Viridiplantae</taxon>
        <taxon>Streptophyta</taxon>
        <taxon>Embryophyta</taxon>
        <taxon>Tracheophyta</taxon>
        <taxon>Spermatophyta</taxon>
        <taxon>Magnoliopsida</taxon>
        <taxon>Liliopsida</taxon>
        <taxon>Asparagales</taxon>
        <taxon>Iridaceae</taxon>
        <taxon>Crocoideae</taxon>
        <taxon>Gladioleae</taxon>
        <taxon>Gladiolus</taxon>
    </lineage>
</organism>
<reference evidence="1" key="1">
    <citation type="submission" date="2009-08" db="EMBL/GenBank/DDBJ databases">
        <title>Molecular characterization of senescence-related genes from Gladiolus.</title>
        <authorList>
            <person name="Azeez A."/>
            <person name="Sane A.P."/>
            <person name="Nath P."/>
        </authorList>
    </citation>
    <scope>NUCLEOTIDE SEQUENCE</scope>
</reference>
<dbReference type="EMBL" id="GQ495914">
    <property type="protein sequence ID" value="ADM18315.1"/>
    <property type="molecule type" value="mRNA"/>
</dbReference>
<dbReference type="AlphaFoldDB" id="G3BGU0"/>
<feature type="non-terminal residue" evidence="1">
    <location>
        <position position="1"/>
    </location>
</feature>
<name>G3BGU0_9ASPA</name>
<protein>
    <submittedName>
        <fullName evidence="1">Uncharacterized protein</fullName>
    </submittedName>
</protein>
<sequence length="30" mass="3648">CILYYKTKCQLLLDSVRCIQLYLFIMSIYV</sequence>
<feature type="non-terminal residue" evidence="1">
    <location>
        <position position="30"/>
    </location>
</feature>
<accession>G3BGU0</accession>
<evidence type="ECO:0000313" key="1">
    <source>
        <dbReference type="EMBL" id="ADM18315.1"/>
    </source>
</evidence>